<name>A0A443SWC2_9ACAR</name>
<dbReference type="CDD" id="cd17978">
    <property type="entry name" value="DEXHc_DHX33"/>
    <property type="match status" value="1"/>
</dbReference>
<proteinExistence type="predicted"/>
<dbReference type="InterPro" id="IPR027417">
    <property type="entry name" value="P-loop_NTPase"/>
</dbReference>
<dbReference type="GO" id="GO:0005730">
    <property type="term" value="C:nucleolus"/>
    <property type="evidence" value="ECO:0007669"/>
    <property type="project" value="TreeGrafter"/>
</dbReference>
<evidence type="ECO:0000256" key="1">
    <source>
        <dbReference type="ARBA" id="ARBA00012552"/>
    </source>
</evidence>
<evidence type="ECO:0000313" key="6">
    <source>
        <dbReference type="EMBL" id="RWS31815.1"/>
    </source>
</evidence>
<comment type="catalytic activity">
    <reaction evidence="4">
        <text>ATP + H2O = ADP + phosphate + H(+)</text>
        <dbReference type="Rhea" id="RHEA:13065"/>
        <dbReference type="ChEBI" id="CHEBI:15377"/>
        <dbReference type="ChEBI" id="CHEBI:15378"/>
        <dbReference type="ChEBI" id="CHEBI:30616"/>
        <dbReference type="ChEBI" id="CHEBI:43474"/>
        <dbReference type="ChEBI" id="CHEBI:456216"/>
        <dbReference type="EC" id="3.6.4.13"/>
    </reaction>
</comment>
<dbReference type="GO" id="GO:0003724">
    <property type="term" value="F:RNA helicase activity"/>
    <property type="evidence" value="ECO:0007669"/>
    <property type="project" value="UniProtKB-EC"/>
</dbReference>
<keyword evidence="7" id="KW-1185">Reference proteome</keyword>
<dbReference type="GO" id="GO:0016787">
    <property type="term" value="F:hydrolase activity"/>
    <property type="evidence" value="ECO:0007669"/>
    <property type="project" value="UniProtKB-KW"/>
</dbReference>
<dbReference type="PROSITE" id="PS51192">
    <property type="entry name" value="HELICASE_ATP_BIND_1"/>
    <property type="match status" value="1"/>
</dbReference>
<evidence type="ECO:0000256" key="2">
    <source>
        <dbReference type="ARBA" id="ARBA00022801"/>
    </source>
</evidence>
<dbReference type="EC" id="3.6.4.13" evidence="1"/>
<dbReference type="GO" id="GO:0003725">
    <property type="term" value="F:double-stranded RNA binding"/>
    <property type="evidence" value="ECO:0007669"/>
    <property type="project" value="TreeGrafter"/>
</dbReference>
<evidence type="ECO:0000259" key="5">
    <source>
        <dbReference type="PROSITE" id="PS51192"/>
    </source>
</evidence>
<dbReference type="SUPFAM" id="SSF52540">
    <property type="entry name" value="P-loop containing nucleoside triphosphate hydrolases"/>
    <property type="match status" value="1"/>
</dbReference>
<dbReference type="PANTHER" id="PTHR18934:SF118">
    <property type="entry name" value="ATP-DEPENDENT RNA HELICASE DHX33"/>
    <property type="match status" value="1"/>
</dbReference>
<feature type="domain" description="Helicase ATP-binding" evidence="5">
    <location>
        <begin position="79"/>
        <end position="252"/>
    </location>
</feature>
<dbReference type="Pfam" id="PF00270">
    <property type="entry name" value="DEAD"/>
    <property type="match status" value="1"/>
</dbReference>
<dbReference type="InterPro" id="IPR014001">
    <property type="entry name" value="Helicase_ATP-bd"/>
</dbReference>
<dbReference type="OrthoDB" id="10253254at2759"/>
<dbReference type="VEuPathDB" id="VectorBase:LDEU000227"/>
<dbReference type="STRING" id="299467.A0A443SWC2"/>
<dbReference type="FunFam" id="3.40.50.300:FF:000750">
    <property type="entry name" value="Putative ATP-dependent RNA helicase DHX33"/>
    <property type="match status" value="1"/>
</dbReference>
<dbReference type="InterPro" id="IPR011545">
    <property type="entry name" value="DEAD/DEAH_box_helicase_dom"/>
</dbReference>
<accession>A0A443SWC2</accession>
<sequence>MNFENNNRKDKLFGFRNNWNKEHKKKLNYFSTCGKAFKKSISLVNNGQNNWLPRPENSKPDLQKERKQLPIFGVRNQIIEAIKENDTIIFIGETASGKTTQIPQYILRSEIGAQITNRSELIAITQPRRVAAISVAHRVAQEMNTQVGEMVGYSIRFDENVSLQTKIKYMTDGMLLRESLNDSLMKKYGCVILDECHERSITTDVLFALVKSAQKQRKDKSMPALKIIVMSATMDVDHISQYFNNAPVVYLSGRQYPIKIYNSVQKQEDYIHSALVTVFQIHQNEPEGDILVFCTGREEIDSMVSIAKDTVKHLPTGVPSMTVFGLYASQPSSMQFRVFQKT</sequence>
<organism evidence="6 7">
    <name type="scientific">Leptotrombidium deliense</name>
    <dbReference type="NCBI Taxonomy" id="299467"/>
    <lineage>
        <taxon>Eukaryota</taxon>
        <taxon>Metazoa</taxon>
        <taxon>Ecdysozoa</taxon>
        <taxon>Arthropoda</taxon>
        <taxon>Chelicerata</taxon>
        <taxon>Arachnida</taxon>
        <taxon>Acari</taxon>
        <taxon>Acariformes</taxon>
        <taxon>Trombidiformes</taxon>
        <taxon>Prostigmata</taxon>
        <taxon>Anystina</taxon>
        <taxon>Parasitengona</taxon>
        <taxon>Trombiculoidea</taxon>
        <taxon>Trombiculidae</taxon>
        <taxon>Leptotrombidium</taxon>
    </lineage>
</organism>
<dbReference type="Gene3D" id="3.40.50.300">
    <property type="entry name" value="P-loop containing nucleotide triphosphate hydrolases"/>
    <property type="match status" value="2"/>
</dbReference>
<dbReference type="PANTHER" id="PTHR18934">
    <property type="entry name" value="ATP-DEPENDENT RNA HELICASE"/>
    <property type="match status" value="1"/>
</dbReference>
<feature type="non-terminal residue" evidence="6">
    <location>
        <position position="342"/>
    </location>
</feature>
<dbReference type="EMBL" id="NCKV01000054">
    <property type="protein sequence ID" value="RWS31815.1"/>
    <property type="molecule type" value="Genomic_DNA"/>
</dbReference>
<evidence type="ECO:0000256" key="4">
    <source>
        <dbReference type="ARBA" id="ARBA00047984"/>
    </source>
</evidence>
<evidence type="ECO:0000256" key="3">
    <source>
        <dbReference type="ARBA" id="ARBA00022806"/>
    </source>
</evidence>
<dbReference type="AlphaFoldDB" id="A0A443SWC2"/>
<dbReference type="SMART" id="SM00487">
    <property type="entry name" value="DEXDc"/>
    <property type="match status" value="1"/>
</dbReference>
<dbReference type="GO" id="GO:0045943">
    <property type="term" value="P:positive regulation of transcription by RNA polymerase I"/>
    <property type="evidence" value="ECO:0007669"/>
    <property type="project" value="TreeGrafter"/>
</dbReference>
<keyword evidence="3 6" id="KW-0067">ATP-binding</keyword>
<protein>
    <recommendedName>
        <fullName evidence="1">RNA helicase</fullName>
        <ecNumber evidence="1">3.6.4.13</ecNumber>
    </recommendedName>
</protein>
<evidence type="ECO:0000313" key="7">
    <source>
        <dbReference type="Proteomes" id="UP000288716"/>
    </source>
</evidence>
<keyword evidence="3 6" id="KW-0547">Nucleotide-binding</keyword>
<comment type="caution">
    <text evidence="6">The sequence shown here is derived from an EMBL/GenBank/DDBJ whole genome shotgun (WGS) entry which is preliminary data.</text>
</comment>
<gene>
    <name evidence="6" type="ORF">B4U80_02596</name>
</gene>
<dbReference type="Proteomes" id="UP000288716">
    <property type="component" value="Unassembled WGS sequence"/>
</dbReference>
<keyword evidence="3 6" id="KW-0347">Helicase</keyword>
<keyword evidence="2" id="KW-0378">Hydrolase</keyword>
<reference evidence="6 7" key="1">
    <citation type="journal article" date="2018" name="Gigascience">
        <title>Genomes of trombidid mites reveal novel predicted allergens and laterally-transferred genes associated with secondary metabolism.</title>
        <authorList>
            <person name="Dong X."/>
            <person name="Chaisiri K."/>
            <person name="Xia D."/>
            <person name="Armstrong S.D."/>
            <person name="Fang Y."/>
            <person name="Donnelly M.J."/>
            <person name="Kadowaki T."/>
            <person name="McGarry J.W."/>
            <person name="Darby A.C."/>
            <person name="Makepeace B.L."/>
        </authorList>
    </citation>
    <scope>NUCLEOTIDE SEQUENCE [LARGE SCALE GENOMIC DNA]</scope>
    <source>
        <strain evidence="6">UoL-UT</strain>
    </source>
</reference>
<dbReference type="GO" id="GO:0005524">
    <property type="term" value="F:ATP binding"/>
    <property type="evidence" value="ECO:0007669"/>
    <property type="project" value="InterPro"/>
</dbReference>